<comment type="caution">
    <text evidence="2">Lacks conserved residue(s) required for the propagation of feature annotation.</text>
</comment>
<accession>A0ABS2HWK2</accession>
<evidence type="ECO:0000313" key="6">
    <source>
        <dbReference type="Proteomes" id="UP000712045"/>
    </source>
</evidence>
<evidence type="ECO:0000256" key="1">
    <source>
        <dbReference type="ARBA" id="ARBA00023125"/>
    </source>
</evidence>
<dbReference type="SUPFAM" id="SSF52172">
    <property type="entry name" value="CheY-like"/>
    <property type="match status" value="1"/>
</dbReference>
<dbReference type="PROSITE" id="PS50110">
    <property type="entry name" value="RESPONSE_REGULATORY"/>
    <property type="match status" value="1"/>
</dbReference>
<keyword evidence="1" id="KW-0238">DNA-binding</keyword>
<dbReference type="Gene3D" id="3.40.50.2300">
    <property type="match status" value="1"/>
</dbReference>
<dbReference type="InterPro" id="IPR016032">
    <property type="entry name" value="Sig_transdc_resp-reg_C-effctor"/>
</dbReference>
<dbReference type="EMBL" id="JAFEUF010000034">
    <property type="protein sequence ID" value="MBM7054158.1"/>
    <property type="molecule type" value="Genomic_DNA"/>
</dbReference>
<dbReference type="PANTHER" id="PTHR43214">
    <property type="entry name" value="TWO-COMPONENT RESPONSE REGULATOR"/>
    <property type="match status" value="1"/>
</dbReference>
<feature type="domain" description="Response regulatory" evidence="4">
    <location>
        <begin position="19"/>
        <end position="131"/>
    </location>
</feature>
<dbReference type="InterPro" id="IPR011006">
    <property type="entry name" value="CheY-like_superfamily"/>
</dbReference>
<dbReference type="InterPro" id="IPR001789">
    <property type="entry name" value="Sig_transdc_resp-reg_receiver"/>
</dbReference>
<protein>
    <submittedName>
        <fullName evidence="5">Response regulator transcription factor</fullName>
    </submittedName>
</protein>
<dbReference type="RefSeq" id="WP_205082333.1">
    <property type="nucleotide sequence ID" value="NZ_JAFEUF010000034.1"/>
</dbReference>
<feature type="domain" description="HTH luxR-type" evidence="3">
    <location>
        <begin position="160"/>
        <end position="225"/>
    </location>
</feature>
<dbReference type="CDD" id="cd06170">
    <property type="entry name" value="LuxR_C_like"/>
    <property type="match status" value="1"/>
</dbReference>
<dbReference type="SUPFAM" id="SSF46894">
    <property type="entry name" value="C-terminal effector domain of the bipartite response regulators"/>
    <property type="match status" value="1"/>
</dbReference>
<evidence type="ECO:0000256" key="2">
    <source>
        <dbReference type="PROSITE-ProRule" id="PRU00169"/>
    </source>
</evidence>
<dbReference type="PROSITE" id="PS50043">
    <property type="entry name" value="HTH_LUXR_2"/>
    <property type="match status" value="1"/>
</dbReference>
<dbReference type="InterPro" id="IPR000792">
    <property type="entry name" value="Tscrpt_reg_LuxR_C"/>
</dbReference>
<keyword evidence="6" id="KW-1185">Reference proteome</keyword>
<evidence type="ECO:0000313" key="5">
    <source>
        <dbReference type="EMBL" id="MBM7054158.1"/>
    </source>
</evidence>
<gene>
    <name evidence="5" type="ORF">JS521_09855</name>
</gene>
<dbReference type="SMART" id="SM00421">
    <property type="entry name" value="HTH_LUXR"/>
    <property type="match status" value="1"/>
</dbReference>
<evidence type="ECO:0000259" key="3">
    <source>
        <dbReference type="PROSITE" id="PS50043"/>
    </source>
</evidence>
<dbReference type="PRINTS" id="PR00038">
    <property type="entry name" value="HTHLUXR"/>
</dbReference>
<dbReference type="Pfam" id="PF00196">
    <property type="entry name" value="GerE"/>
    <property type="match status" value="1"/>
</dbReference>
<dbReference type="Gene3D" id="1.10.10.10">
    <property type="entry name" value="Winged helix-like DNA-binding domain superfamily/Winged helix DNA-binding domain"/>
    <property type="match status" value="1"/>
</dbReference>
<dbReference type="InterPro" id="IPR036388">
    <property type="entry name" value="WH-like_DNA-bd_sf"/>
</dbReference>
<dbReference type="Proteomes" id="UP000712045">
    <property type="component" value="Unassembled WGS sequence"/>
</dbReference>
<dbReference type="InterPro" id="IPR039420">
    <property type="entry name" value="WalR-like"/>
</dbReference>
<organism evidence="5 6">
    <name type="scientific">Streptomyces durocortorensis</name>
    <dbReference type="NCBI Taxonomy" id="2811104"/>
    <lineage>
        <taxon>Bacteria</taxon>
        <taxon>Bacillati</taxon>
        <taxon>Actinomycetota</taxon>
        <taxon>Actinomycetes</taxon>
        <taxon>Kitasatosporales</taxon>
        <taxon>Streptomycetaceae</taxon>
        <taxon>Streptomyces</taxon>
    </lineage>
</organism>
<comment type="caution">
    <text evidence="5">The sequence shown here is derived from an EMBL/GenBank/DDBJ whole genome shotgun (WGS) entry which is preliminary data.</text>
</comment>
<name>A0ABS2HWK2_9ACTN</name>
<sequence>MSLERDLFGAGRPADEKVRVLVADGDPASRHVLTRVLRRSAHLDVAADVSSQQPLNQWPLGGSDVVVLVSGPHESTMGRVRLLASREVRVLLIGADWNKYRLDAAFAAGATGCLAKDLGPAGVVAAVRAVASGHTVLSPELRALYVQRPPVPSGSQADGAEELLPTLTSREQEVLRNLAEGMSTAETAARLRVSPATVKSHVSHLLTKLGARNRLEAVLLFQRSCERAAETVLGCPRSAMAG</sequence>
<reference evidence="5 6" key="1">
    <citation type="submission" date="2021-02" db="EMBL/GenBank/DDBJ databases">
        <title>Genome Streptomyces sp. RHZ10.</title>
        <authorList>
            <person name="Besaury L."/>
        </authorList>
    </citation>
    <scope>NUCLEOTIDE SEQUENCE [LARGE SCALE GENOMIC DNA]</scope>
    <source>
        <strain evidence="5 6">RHZ10</strain>
    </source>
</reference>
<evidence type="ECO:0000259" key="4">
    <source>
        <dbReference type="PROSITE" id="PS50110"/>
    </source>
</evidence>
<proteinExistence type="predicted"/>